<feature type="compositionally biased region" description="Basic and acidic residues" evidence="7">
    <location>
        <begin position="152"/>
        <end position="164"/>
    </location>
</feature>
<dbReference type="Pfam" id="PF01369">
    <property type="entry name" value="Sec7"/>
    <property type="match status" value="1"/>
</dbReference>
<feature type="region of interest" description="Disordered" evidence="7">
    <location>
        <begin position="795"/>
        <end position="828"/>
    </location>
</feature>
<feature type="compositionally biased region" description="Basic and acidic residues" evidence="7">
    <location>
        <begin position="91"/>
        <end position="104"/>
    </location>
</feature>
<dbReference type="Proteomes" id="UP001491310">
    <property type="component" value="Unassembled WGS sequence"/>
</dbReference>
<reference evidence="9 10" key="1">
    <citation type="journal article" date="2024" name="Nat. Commun.">
        <title>Phylogenomics reveals the evolutionary origins of lichenization in chlorophyte algae.</title>
        <authorList>
            <person name="Puginier C."/>
            <person name="Libourel C."/>
            <person name="Otte J."/>
            <person name="Skaloud P."/>
            <person name="Haon M."/>
            <person name="Grisel S."/>
            <person name="Petersen M."/>
            <person name="Berrin J.G."/>
            <person name="Delaux P.M."/>
            <person name="Dal Grande F."/>
            <person name="Keller J."/>
        </authorList>
    </citation>
    <scope>NUCLEOTIDE SEQUENCE [LARGE SCALE GENOMIC DNA]</scope>
    <source>
        <strain evidence="9 10">SAG 216-7</strain>
    </source>
</reference>
<evidence type="ECO:0000256" key="7">
    <source>
        <dbReference type="SAM" id="MobiDB-lite"/>
    </source>
</evidence>
<evidence type="ECO:0000256" key="6">
    <source>
        <dbReference type="ARBA" id="ARBA00023136"/>
    </source>
</evidence>
<dbReference type="InterPro" id="IPR032691">
    <property type="entry name" value="Mon2/Sec7/BIG1-like_HUS"/>
</dbReference>
<feature type="compositionally biased region" description="Low complexity" evidence="7">
    <location>
        <begin position="416"/>
        <end position="435"/>
    </location>
</feature>
<dbReference type="SUPFAM" id="SSF48425">
    <property type="entry name" value="Sec7 domain"/>
    <property type="match status" value="1"/>
</dbReference>
<dbReference type="PANTHER" id="PTHR10663">
    <property type="entry name" value="GUANYL-NUCLEOTIDE EXCHANGE FACTOR"/>
    <property type="match status" value="1"/>
</dbReference>
<evidence type="ECO:0000256" key="5">
    <source>
        <dbReference type="ARBA" id="ARBA00022927"/>
    </source>
</evidence>
<dbReference type="InterPro" id="IPR035999">
    <property type="entry name" value="Sec7_dom_sf"/>
</dbReference>
<keyword evidence="5" id="KW-0653">Protein transport</keyword>
<proteinExistence type="predicted"/>
<comment type="subcellular location">
    <subcellularLocation>
        <location evidence="2">Cytoplasm</location>
        <location evidence="2">Cytosol</location>
    </subcellularLocation>
    <subcellularLocation>
        <location evidence="1">Membrane</location>
    </subcellularLocation>
</comment>
<dbReference type="InterPro" id="IPR032629">
    <property type="entry name" value="DCB_dom"/>
</dbReference>
<keyword evidence="4" id="KW-0963">Cytoplasm</keyword>
<evidence type="ECO:0000256" key="4">
    <source>
        <dbReference type="ARBA" id="ARBA00022490"/>
    </source>
</evidence>
<dbReference type="PANTHER" id="PTHR10663:SF375">
    <property type="entry name" value="LD29171P"/>
    <property type="match status" value="1"/>
</dbReference>
<feature type="compositionally biased region" description="Low complexity" evidence="7">
    <location>
        <begin position="525"/>
        <end position="534"/>
    </location>
</feature>
<sequence length="2112" mass="227424">MAQTAAQLVGPCLEKICEVASGRKYTKLRHEAKELLSNLEAELRPVSRHPVTSATSEAGEHAVSEQARPVTASEAHEPSAPPAPEPENDDAVSHEGRPAGHTEDSEASEAAAPSSESPADEGAAEPGSAEPDVVATPNVAEAPAGDGVEAQKGTDTEKIVPHVPAEKASYKGTIRLEAAQRLLGILRMAVETRRTALVDLSLDLIQKLIAHQHLAGSVHSISHRRDPAAARSGRKRPSEEDDLGDHGDHGDGDDMPPQSQAIELLCRCDDIPDDGVELRVLKGLLSAATSSTFHLHGQALLLTVRTCYNIFLMSRSTVNQTTAKASLTQMLNCVFQRMELNSEVVHVQPIAVVDMLGLPSTETDTTFVQNFLHEVVTAVDPFGYYAEGIQQGLDDAFKTKLTAASPYGYHTPPEGSPSAASRPVSAPRPSIRSSVDILPPKDRPMSAPPVPEAAVESGVQAPDSNGTSSAPPDAAAPEAVAPAETGSSEEAPASEEQPAEPSVPVAAEGAEARAQADEDIPQPTPAAIRRPATAEQDTEMSIVLAKDAFLVFRALCKLSIRSSESSTGSDPTAVRGKVLALELLKVLLENSGKVFQASEKFTGAIKQYLCLSLLKNASSPIPAAQALTCSIFYTLLAKFRHALKAEVGVFFPMILLRAIEPPPQLSTPGPSSQGNTGAAGEAGQRAVALRCLAGACESGQLLVDIFVNYDCDLEGANLFERLVLALVRTAQAAPSASDTPAAAADEAHLRLLALQCLVSILRSLVEWYTVSTPVVAANDSTFAFDQSMRSDWGTLTSLTGQDPSSEAANGEAAAESEVPLPESPTSMRRESALTAFRSAGGERLMSISNMDPELQAALANADSAPEAQLLESWKAYKKGFQQGIALFNAKPKKGIAFLQEQAMLGRSPEEVAKFLAKTTGLNKTMIGEYLGEREETCLRVMHSYVDAMDFAGSEFDTAIRTFLSGFRLPGEAQKIDRLMEKFAERFVSCNSEAFKSADVAYVLAYSVIMLNTDAHNPQVKNKMSKQDFLKNNRGINDGADLPEDYMSELYDRIINNEIKMKDADAVGLMAATAARGGGWMDTILNLIPGRRAAASNEPSEEAIRRTHENLREKAKGATFFEATEGETVRPMLDVAWAPMLGAFSVLFEEFSEGTTVNLCLAGLVAAVRVTSLLSMDMLRNTFVTTVARFTQLHSPASMALKNAQAFRALLVIADENGNHLGNVWQEVLRCVSRWELLQQIASGGPSDALLFAAPAEPVAAVKKRNFFSRAPRDGANGKVLDSFTSIHDAPLHWSGRGHGKDGGNESGLPPEKVLQEIDAQELNRMFVRSGLLDSEAIVEFVRALCHVAQEELKPIAAPRVYSLTKIIEISHFNMSRIRLVWNRIWAVLSDFFVEVGCHKNLQVAMYSVDSLRQLATKFLERDELANYSFQNDFLKPFVVVMRLSKALEIRELIIRCVSQMVLARVSNVKSGWKSMFMVFTTAANDESPMIVRLAFDTVEKIVREHFDYITETEVTTFTDCVNCLIAFTNNPHSLDVSLNAIAFLRFCAMKLAEGAIGDVEVLPEGSHSLLPDLNQHRIRPSKNEPDAYSTPSTSRRVTFEGLQAPAADEEVAARGGPAAGQEVQGEEAAQAAAILEDGAKGKGLQFSDKDEHMYFWFPLLAGLSELTFDPRPDIRYSALEVLFDTLKYHGASFTAPFWARVFDSVLLPIFDHVRAEVTDTTTFTAEERRAEVDAWLYETCTQCLQHMVDIIALFYTPVAPILPRIFDLLSNFVRRPHQSLAAVGVAALVRLIVAAGDRMSAAVWVEAVGTLAACATDTRPAVRELIAAVRMSADGGNIAPPSPSPATPARTTPGDSAWDVKSPGDSPRGGPSRSDSISGERRQVSLSSGSGARRLAEARCRAAIQLLLVQACGEVYASHAPRLPQAAAILMLDALAAVAEHARDIDADLDLRRDLAAAQAAGKVPEGKVLSDPPLLRLEGEACHAYLSMLLHLNSAGSEPLRQAASVEQRLLALCIANLECFEATEGDAGRESGSGSGGLVGVREEAGARAPLVVATLKALGALSDDAFRRHLVDIFPRLTRLIGCIRAPPEIQRALSDLFARRIGPLLTLS</sequence>
<keyword evidence="3" id="KW-0813">Transport</keyword>
<dbReference type="Pfam" id="PF16213">
    <property type="entry name" value="DCB"/>
    <property type="match status" value="1"/>
</dbReference>
<accession>A0ABR2YLN1</accession>
<evidence type="ECO:0000259" key="8">
    <source>
        <dbReference type="PROSITE" id="PS50190"/>
    </source>
</evidence>
<dbReference type="InterPro" id="IPR046455">
    <property type="entry name" value="Sec7/BIG1-like_C"/>
</dbReference>
<evidence type="ECO:0000313" key="9">
    <source>
        <dbReference type="EMBL" id="KAK9907664.1"/>
    </source>
</evidence>
<feature type="domain" description="SEC7" evidence="8">
    <location>
        <begin position="869"/>
        <end position="1056"/>
    </location>
</feature>
<dbReference type="EMBL" id="JALJOT010000009">
    <property type="protein sequence ID" value="KAK9907664.1"/>
    <property type="molecule type" value="Genomic_DNA"/>
</dbReference>
<dbReference type="InterPro" id="IPR000904">
    <property type="entry name" value="Sec7_dom"/>
</dbReference>
<dbReference type="InterPro" id="IPR015403">
    <property type="entry name" value="Mon2/Sec7/BIG1-like_HDS"/>
</dbReference>
<dbReference type="CDD" id="cd00171">
    <property type="entry name" value="Sec7"/>
    <property type="match status" value="1"/>
</dbReference>
<dbReference type="InterPro" id="IPR016024">
    <property type="entry name" value="ARM-type_fold"/>
</dbReference>
<feature type="compositionally biased region" description="Low complexity" evidence="7">
    <location>
        <begin position="470"/>
        <end position="509"/>
    </location>
</feature>
<dbReference type="Pfam" id="PF12783">
    <property type="entry name" value="Sec7-like_HUS"/>
    <property type="match status" value="1"/>
</dbReference>
<dbReference type="Pfam" id="PF20252">
    <property type="entry name" value="BIG2_C"/>
    <property type="match status" value="1"/>
</dbReference>
<feature type="region of interest" description="Disordered" evidence="7">
    <location>
        <begin position="1836"/>
        <end position="1888"/>
    </location>
</feature>
<feature type="region of interest" description="Disordered" evidence="7">
    <location>
        <begin position="219"/>
        <end position="256"/>
    </location>
</feature>
<dbReference type="InterPro" id="IPR032817">
    <property type="entry name" value="Mon2_C"/>
</dbReference>
<gene>
    <name evidence="9" type="ORF">WJX75_007823</name>
</gene>
<feature type="region of interest" description="Disordered" evidence="7">
    <location>
        <begin position="1572"/>
        <end position="1595"/>
    </location>
</feature>
<feature type="compositionally biased region" description="Low complexity" evidence="7">
    <location>
        <begin position="804"/>
        <end position="817"/>
    </location>
</feature>
<evidence type="ECO:0000313" key="10">
    <source>
        <dbReference type="Proteomes" id="UP001491310"/>
    </source>
</evidence>
<dbReference type="Gene3D" id="1.10.220.20">
    <property type="match status" value="1"/>
</dbReference>
<comment type="caution">
    <text evidence="9">The sequence shown here is derived from an EMBL/GenBank/DDBJ whole genome shotgun (WGS) entry which is preliminary data.</text>
</comment>
<dbReference type="Pfam" id="PF09324">
    <property type="entry name" value="Sec7-like_HDS"/>
    <property type="match status" value="1"/>
</dbReference>
<dbReference type="PROSITE" id="PS50190">
    <property type="entry name" value="SEC7"/>
    <property type="match status" value="1"/>
</dbReference>
<feature type="region of interest" description="Disordered" evidence="7">
    <location>
        <begin position="408"/>
        <end position="536"/>
    </location>
</feature>
<feature type="compositionally biased region" description="Low complexity" evidence="7">
    <location>
        <begin position="108"/>
        <end position="117"/>
    </location>
</feature>
<keyword evidence="10" id="KW-1185">Reference proteome</keyword>
<dbReference type="InterPro" id="IPR023394">
    <property type="entry name" value="Sec7_C_sf"/>
</dbReference>
<evidence type="ECO:0000256" key="3">
    <source>
        <dbReference type="ARBA" id="ARBA00022448"/>
    </source>
</evidence>
<evidence type="ECO:0000256" key="2">
    <source>
        <dbReference type="ARBA" id="ARBA00004514"/>
    </source>
</evidence>
<dbReference type="SMART" id="SM00222">
    <property type="entry name" value="Sec7"/>
    <property type="match status" value="1"/>
</dbReference>
<feature type="region of interest" description="Disordered" evidence="7">
    <location>
        <begin position="46"/>
        <end position="164"/>
    </location>
</feature>
<organism evidence="9 10">
    <name type="scientific">Coccomyxa subellipsoidea</name>
    <dbReference type="NCBI Taxonomy" id="248742"/>
    <lineage>
        <taxon>Eukaryota</taxon>
        <taxon>Viridiplantae</taxon>
        <taxon>Chlorophyta</taxon>
        <taxon>core chlorophytes</taxon>
        <taxon>Trebouxiophyceae</taxon>
        <taxon>Trebouxiophyceae incertae sedis</taxon>
        <taxon>Coccomyxaceae</taxon>
        <taxon>Coccomyxa</taxon>
    </lineage>
</organism>
<evidence type="ECO:0000256" key="1">
    <source>
        <dbReference type="ARBA" id="ARBA00004370"/>
    </source>
</evidence>
<dbReference type="Pfam" id="PF16206">
    <property type="entry name" value="Mon2_C"/>
    <property type="match status" value="1"/>
</dbReference>
<dbReference type="Gene3D" id="1.10.1000.11">
    <property type="entry name" value="Arf Nucleotide-binding Site Opener,domain 2"/>
    <property type="match status" value="1"/>
</dbReference>
<keyword evidence="6" id="KW-0472">Membrane</keyword>
<name>A0ABR2YLN1_9CHLO</name>
<dbReference type="SUPFAM" id="SSF48371">
    <property type="entry name" value="ARM repeat"/>
    <property type="match status" value="1"/>
</dbReference>
<protein>
    <recommendedName>
        <fullName evidence="8">SEC7 domain-containing protein</fullName>
    </recommendedName>
</protein>